<keyword evidence="3" id="KW-0963">Cytoplasm</keyword>
<evidence type="ECO:0000256" key="5">
    <source>
        <dbReference type="ARBA" id="ARBA00023054"/>
    </source>
</evidence>
<keyword evidence="4" id="KW-0132">Cell division</keyword>
<keyword evidence="6" id="KW-0131">Cell cycle</keyword>
<evidence type="ECO:0000256" key="7">
    <source>
        <dbReference type="SAM" id="Coils"/>
    </source>
</evidence>
<reference evidence="8 9" key="1">
    <citation type="journal article" date="2019" name="Front. Microbiol.">
        <title>Thermoanaerosceptrum fracticalcis gen. nov. sp. nov., a Novel Fumarate-Fermenting Microorganism From a Deep Fractured Carbonate Aquifer of the US Great Basin.</title>
        <authorList>
            <person name="Hamilton-Brehm S.D."/>
            <person name="Stewart L.E."/>
            <person name="Zavarin M."/>
            <person name="Caldwell M."/>
            <person name="Lawson P.A."/>
            <person name="Onstott T.C."/>
            <person name="Grzymski J."/>
            <person name="Neveux I."/>
            <person name="Lollar B.S."/>
            <person name="Russell C.E."/>
            <person name="Moser D.P."/>
        </authorList>
    </citation>
    <scope>NUCLEOTIDE SEQUENCE [LARGE SCALE GENOMIC DNA]</scope>
    <source>
        <strain evidence="8 9">DRI-13</strain>
    </source>
</reference>
<dbReference type="EMBL" id="CP045798">
    <property type="protein sequence ID" value="QNB45159.1"/>
    <property type="molecule type" value="Genomic_DNA"/>
</dbReference>
<dbReference type="Gene3D" id="6.10.250.660">
    <property type="match status" value="1"/>
</dbReference>
<evidence type="ECO:0000256" key="6">
    <source>
        <dbReference type="ARBA" id="ARBA00023306"/>
    </source>
</evidence>
<evidence type="ECO:0000256" key="3">
    <source>
        <dbReference type="ARBA" id="ARBA00022490"/>
    </source>
</evidence>
<dbReference type="Proteomes" id="UP000515847">
    <property type="component" value="Chromosome"/>
</dbReference>
<dbReference type="PANTHER" id="PTHR35794:SF2">
    <property type="entry name" value="CELL DIVISION PROTEIN DIVIVA"/>
    <property type="match status" value="1"/>
</dbReference>
<dbReference type="RefSeq" id="WP_081908236.1">
    <property type="nucleotide sequence ID" value="NZ_CP045798.1"/>
</dbReference>
<keyword evidence="9" id="KW-1185">Reference proteome</keyword>
<evidence type="ECO:0000256" key="1">
    <source>
        <dbReference type="ARBA" id="ARBA00004496"/>
    </source>
</evidence>
<name>A0A7G6DZA5_THEFR</name>
<comment type="subcellular location">
    <subcellularLocation>
        <location evidence="1">Cytoplasm</location>
    </subcellularLocation>
</comment>
<proteinExistence type="inferred from homology"/>
<dbReference type="AlphaFoldDB" id="A0A7G6DZA5"/>
<feature type="coiled-coil region" evidence="7">
    <location>
        <begin position="28"/>
        <end position="69"/>
    </location>
</feature>
<evidence type="ECO:0000256" key="4">
    <source>
        <dbReference type="ARBA" id="ARBA00022618"/>
    </source>
</evidence>
<evidence type="ECO:0000313" key="9">
    <source>
        <dbReference type="Proteomes" id="UP000515847"/>
    </source>
</evidence>
<dbReference type="InterPro" id="IPR019933">
    <property type="entry name" value="DivIVA_domain"/>
</dbReference>
<comment type="similarity">
    <text evidence="2">Belongs to the DivIVA family.</text>
</comment>
<evidence type="ECO:0000313" key="8">
    <source>
        <dbReference type="EMBL" id="QNB45159.1"/>
    </source>
</evidence>
<sequence length="173" mass="20467">MLTPLDIHNKEFKKGFRGYDVDEVDEFLDEVIKDFETLYKENMELKDQLQKHRDHLNRYKEMEETLRNTMVLAQKMADEARRNADKEVDLIIWEAKKKAEQIINSAHEQVIQATAKLEELRAFEKQLYVKLKSFLNTQLELLESEHLNTSPACVTEETKEYRDHGFTVEFAGD</sequence>
<dbReference type="PANTHER" id="PTHR35794">
    <property type="entry name" value="CELL DIVISION PROTEIN DIVIVA"/>
    <property type="match status" value="1"/>
</dbReference>
<accession>A0A7G6DZA5</accession>
<evidence type="ECO:0000256" key="2">
    <source>
        <dbReference type="ARBA" id="ARBA00009008"/>
    </source>
</evidence>
<keyword evidence="5 7" id="KW-0175">Coiled coil</keyword>
<gene>
    <name evidence="8" type="ORF">BR63_01775</name>
</gene>
<dbReference type="Pfam" id="PF05103">
    <property type="entry name" value="DivIVA"/>
    <property type="match status" value="1"/>
</dbReference>
<organism evidence="8 9">
    <name type="scientific">Thermanaerosceptrum fracticalcis</name>
    <dbReference type="NCBI Taxonomy" id="1712410"/>
    <lineage>
        <taxon>Bacteria</taxon>
        <taxon>Bacillati</taxon>
        <taxon>Bacillota</taxon>
        <taxon>Clostridia</taxon>
        <taxon>Eubacteriales</taxon>
        <taxon>Peptococcaceae</taxon>
        <taxon>Thermanaerosceptrum</taxon>
    </lineage>
</organism>
<protein>
    <submittedName>
        <fullName evidence="8">DivIVA domain-containing protein</fullName>
    </submittedName>
</protein>
<dbReference type="GO" id="GO:0005737">
    <property type="term" value="C:cytoplasm"/>
    <property type="evidence" value="ECO:0007669"/>
    <property type="project" value="UniProtKB-SubCell"/>
</dbReference>
<dbReference type="GO" id="GO:0051301">
    <property type="term" value="P:cell division"/>
    <property type="evidence" value="ECO:0007669"/>
    <property type="project" value="UniProtKB-KW"/>
</dbReference>
<dbReference type="KEGG" id="tfr:BR63_01775"/>
<dbReference type="InterPro" id="IPR007793">
    <property type="entry name" value="DivIVA_fam"/>
</dbReference>
<dbReference type="NCBIfam" id="TIGR03544">
    <property type="entry name" value="DivI1A_domain"/>
    <property type="match status" value="1"/>
</dbReference>
<dbReference type="OrthoDB" id="9815492at2"/>